<proteinExistence type="predicted"/>
<dbReference type="HOGENOM" id="CLU_180540_1_1_7"/>
<dbReference type="NCBIfam" id="TIGR03980">
    <property type="entry name" value="prismane_assoc"/>
    <property type="match status" value="1"/>
</dbReference>
<gene>
    <name evidence="2" type="ordered locus">Geob_3285</name>
</gene>
<dbReference type="Gene3D" id="1.10.3910.10">
    <property type="entry name" value="SP0561-like"/>
    <property type="match status" value="1"/>
</dbReference>
<dbReference type="PANTHER" id="PTHR39341:SF1">
    <property type="entry name" value="DUF1858 DOMAIN-CONTAINING PROTEIN"/>
    <property type="match status" value="1"/>
</dbReference>
<name>B9M4U4_GEODF</name>
<dbReference type="PANTHER" id="PTHR39341">
    <property type="entry name" value="BSL7085 PROTEIN"/>
    <property type="match status" value="1"/>
</dbReference>
<dbReference type="InterPro" id="IPR023883">
    <property type="entry name" value="CHP03980_redox-disulphide"/>
</dbReference>
<keyword evidence="3" id="KW-1185">Reference proteome</keyword>
<organism evidence="2 3">
    <name type="scientific">Geotalea daltonii (strain DSM 22248 / JCM 15807 / FRC-32)</name>
    <name type="common">Geobacter daltonii</name>
    <dbReference type="NCBI Taxonomy" id="316067"/>
    <lineage>
        <taxon>Bacteria</taxon>
        <taxon>Pseudomonadati</taxon>
        <taxon>Thermodesulfobacteriota</taxon>
        <taxon>Desulfuromonadia</taxon>
        <taxon>Geobacterales</taxon>
        <taxon>Geobacteraceae</taxon>
        <taxon>Geotalea</taxon>
    </lineage>
</organism>
<dbReference type="eggNOG" id="ENOG5030IH3">
    <property type="taxonomic scope" value="Bacteria"/>
</dbReference>
<dbReference type="EMBL" id="CP001390">
    <property type="protein sequence ID" value="ACM21628.1"/>
    <property type="molecule type" value="Genomic_DNA"/>
</dbReference>
<dbReference type="Pfam" id="PF08984">
    <property type="entry name" value="DUF1858"/>
    <property type="match status" value="1"/>
</dbReference>
<dbReference type="RefSeq" id="WP_012648356.1">
    <property type="nucleotide sequence ID" value="NC_011979.1"/>
</dbReference>
<dbReference type="OrthoDB" id="5397989at2"/>
<dbReference type="InterPro" id="IPR038062">
    <property type="entry name" value="ScdA-like_N_sf"/>
</dbReference>
<reference evidence="2 3" key="1">
    <citation type="submission" date="2009-01" db="EMBL/GenBank/DDBJ databases">
        <title>Complete sequence of Geobacter sp. FRC-32.</title>
        <authorList>
            <consortium name="US DOE Joint Genome Institute"/>
            <person name="Lucas S."/>
            <person name="Copeland A."/>
            <person name="Lapidus A."/>
            <person name="Glavina del Rio T."/>
            <person name="Dalin E."/>
            <person name="Tice H."/>
            <person name="Bruce D."/>
            <person name="Goodwin L."/>
            <person name="Pitluck S."/>
            <person name="Saunders E."/>
            <person name="Brettin T."/>
            <person name="Detter J.C."/>
            <person name="Han C."/>
            <person name="Larimer F."/>
            <person name="Land M."/>
            <person name="Hauser L."/>
            <person name="Kyrpides N."/>
            <person name="Ovchinnikova G."/>
            <person name="Kostka J."/>
            <person name="Richardson P."/>
        </authorList>
    </citation>
    <scope>NUCLEOTIDE SEQUENCE [LARGE SCALE GENOMIC DNA]</scope>
    <source>
        <strain evidence="3">DSM 22248 / JCM 15807 / FRC-32</strain>
    </source>
</reference>
<protein>
    <recommendedName>
        <fullName evidence="1">DUF1858 domain-containing protein</fullName>
    </recommendedName>
</protein>
<evidence type="ECO:0000313" key="2">
    <source>
        <dbReference type="EMBL" id="ACM21628.1"/>
    </source>
</evidence>
<feature type="domain" description="DUF1858" evidence="1">
    <location>
        <begin position="2"/>
        <end position="55"/>
    </location>
</feature>
<dbReference type="KEGG" id="geo:Geob_3285"/>
<dbReference type="AlphaFoldDB" id="B9M4U4"/>
<evidence type="ECO:0000259" key="1">
    <source>
        <dbReference type="Pfam" id="PF08984"/>
    </source>
</evidence>
<accession>B9M4U4</accession>
<dbReference type="SUPFAM" id="SSF140683">
    <property type="entry name" value="SP0561-like"/>
    <property type="match status" value="1"/>
</dbReference>
<dbReference type="Proteomes" id="UP000007721">
    <property type="component" value="Chromosome"/>
</dbReference>
<sequence length="64" mass="7367">MINKDMTIGDIIRRYPQTITIFERYGLDCHDCQIADFEAVEHGASVHKVDVDKLLHELNEKIAP</sequence>
<dbReference type="STRING" id="316067.Geob_3285"/>
<dbReference type="InterPro" id="IPR015077">
    <property type="entry name" value="DUF1858"/>
</dbReference>
<evidence type="ECO:0000313" key="3">
    <source>
        <dbReference type="Proteomes" id="UP000007721"/>
    </source>
</evidence>